<name>A0ABD1UWV6_9LAMI</name>
<evidence type="ECO:0000256" key="1">
    <source>
        <dbReference type="SAM" id="MobiDB-lite"/>
    </source>
</evidence>
<feature type="region of interest" description="Disordered" evidence="1">
    <location>
        <begin position="62"/>
        <end position="90"/>
    </location>
</feature>
<comment type="caution">
    <text evidence="2">The sequence shown here is derived from an EMBL/GenBank/DDBJ whole genome shotgun (WGS) entry which is preliminary data.</text>
</comment>
<organism evidence="2 3">
    <name type="scientific">Forsythia ovata</name>
    <dbReference type="NCBI Taxonomy" id="205694"/>
    <lineage>
        <taxon>Eukaryota</taxon>
        <taxon>Viridiplantae</taxon>
        <taxon>Streptophyta</taxon>
        <taxon>Embryophyta</taxon>
        <taxon>Tracheophyta</taxon>
        <taxon>Spermatophyta</taxon>
        <taxon>Magnoliopsida</taxon>
        <taxon>eudicotyledons</taxon>
        <taxon>Gunneridae</taxon>
        <taxon>Pentapetalae</taxon>
        <taxon>asterids</taxon>
        <taxon>lamiids</taxon>
        <taxon>Lamiales</taxon>
        <taxon>Oleaceae</taxon>
        <taxon>Forsythieae</taxon>
        <taxon>Forsythia</taxon>
    </lineage>
</organism>
<sequence length="259" mass="28586">MSNFYFPSVPKLKIRRGGLWMIHPPPVPSTVSVLGVTVLQTPETMVGNSSFISLTSAVTPETPSALFPTGPASPSENLRQSSKRKAETDSRKETFWIPVPPLVECINIGFHRDELDPTVLEKLPVPAAIVVASVHKYWTYAFEKVVDNAELMELLKLAKMGDEDVDALRSENKGLREQLAFSEDARTRAIYNITKAKTIQMACVQAQKKAELQLRSCQNMVHAKDKELTEALNELLRAQDLLAKLGVLGYADPKGPTGT</sequence>
<accession>A0ABD1UWV6</accession>
<dbReference type="EMBL" id="JBFOLJ010000006">
    <property type="protein sequence ID" value="KAL2529541.1"/>
    <property type="molecule type" value="Genomic_DNA"/>
</dbReference>
<evidence type="ECO:0000313" key="3">
    <source>
        <dbReference type="Proteomes" id="UP001604277"/>
    </source>
</evidence>
<reference evidence="3" key="1">
    <citation type="submission" date="2024-07" db="EMBL/GenBank/DDBJ databases">
        <title>Two chromosome-level genome assemblies of Korean endemic species Abeliophyllum distichum and Forsythia ovata (Oleaceae).</title>
        <authorList>
            <person name="Jang H."/>
        </authorList>
    </citation>
    <scope>NUCLEOTIDE SEQUENCE [LARGE SCALE GENOMIC DNA]</scope>
</reference>
<dbReference type="AlphaFoldDB" id="A0ABD1UWV6"/>
<protein>
    <submittedName>
        <fullName evidence="2">Uncharacterized protein</fullName>
    </submittedName>
</protein>
<dbReference type="Proteomes" id="UP001604277">
    <property type="component" value="Unassembled WGS sequence"/>
</dbReference>
<proteinExistence type="predicted"/>
<evidence type="ECO:0000313" key="2">
    <source>
        <dbReference type="EMBL" id="KAL2529541.1"/>
    </source>
</evidence>
<keyword evidence="3" id="KW-1185">Reference proteome</keyword>
<gene>
    <name evidence="2" type="ORF">Fot_22142</name>
</gene>